<sequence length="88" mass="10227">MRKPYLIGLVLLAVWFVWLLYGLNFYRGEQFSTLFLLVAFGTGVFPIYFSFVHLLIGERSKQWISWVGIVATAFVIVPVSIFLLYRFA</sequence>
<feature type="transmembrane region" description="Helical" evidence="1">
    <location>
        <begin position="6"/>
        <end position="26"/>
    </location>
</feature>
<organism evidence="2 3">
    <name type="scientific">Brevibacillus laterosporus LMG 15441</name>
    <dbReference type="NCBI Taxonomy" id="1042163"/>
    <lineage>
        <taxon>Bacteria</taxon>
        <taxon>Bacillati</taxon>
        <taxon>Bacillota</taxon>
        <taxon>Bacilli</taxon>
        <taxon>Bacillales</taxon>
        <taxon>Paenibacillaceae</taxon>
        <taxon>Brevibacillus</taxon>
    </lineage>
</organism>
<keyword evidence="1" id="KW-0472">Membrane</keyword>
<dbReference type="AlphaFoldDB" id="A0A075R908"/>
<feature type="transmembrane region" description="Helical" evidence="1">
    <location>
        <begin position="33"/>
        <end position="57"/>
    </location>
</feature>
<dbReference type="Proteomes" id="UP000005850">
    <property type="component" value="Chromosome"/>
</dbReference>
<dbReference type="RefSeq" id="WP_003336612.1">
    <property type="nucleotide sequence ID" value="NZ_CP007806.1"/>
</dbReference>
<keyword evidence="1" id="KW-1133">Transmembrane helix</keyword>
<protein>
    <submittedName>
        <fullName evidence="2">Uncharacterized protein</fullName>
    </submittedName>
</protein>
<evidence type="ECO:0000256" key="1">
    <source>
        <dbReference type="SAM" id="Phobius"/>
    </source>
</evidence>
<proteinExistence type="predicted"/>
<evidence type="ECO:0000313" key="3">
    <source>
        <dbReference type="Proteomes" id="UP000005850"/>
    </source>
</evidence>
<evidence type="ECO:0000313" key="2">
    <source>
        <dbReference type="EMBL" id="AIG27871.1"/>
    </source>
</evidence>
<feature type="transmembrane region" description="Helical" evidence="1">
    <location>
        <begin position="63"/>
        <end position="85"/>
    </location>
</feature>
<dbReference type="EMBL" id="CP007806">
    <property type="protein sequence ID" value="AIG27871.1"/>
    <property type="molecule type" value="Genomic_DNA"/>
</dbReference>
<name>A0A075R908_BRELA</name>
<dbReference type="HOGENOM" id="CLU_2463053_0_0_9"/>
<reference evidence="2 3" key="1">
    <citation type="journal article" date="2011" name="J. Bacteriol.">
        <title>Genome sequence of Brevibacillus laterosporus LMG 15441, a pathogen of invertebrates.</title>
        <authorList>
            <person name="Djukic M."/>
            <person name="Poehlein A."/>
            <person name="Thurmer A."/>
            <person name="Daniel R."/>
        </authorList>
    </citation>
    <scope>NUCLEOTIDE SEQUENCE [LARGE SCALE GENOMIC DNA]</scope>
    <source>
        <strain evidence="2 3">LMG 15441</strain>
    </source>
</reference>
<keyword evidence="1" id="KW-0812">Transmembrane</keyword>
<keyword evidence="3" id="KW-1185">Reference proteome</keyword>
<accession>A0A075R908</accession>
<gene>
    <name evidence="2" type="ORF">BRLA_c035590</name>
</gene>
<dbReference type="KEGG" id="blr:BRLA_c035590"/>